<organism evidence="2 3">
    <name type="scientific">Desulfacinum infernum DSM 9756</name>
    <dbReference type="NCBI Taxonomy" id="1121391"/>
    <lineage>
        <taxon>Bacteria</taxon>
        <taxon>Pseudomonadati</taxon>
        <taxon>Thermodesulfobacteriota</taxon>
        <taxon>Syntrophobacteria</taxon>
        <taxon>Syntrophobacterales</taxon>
        <taxon>Syntrophobacteraceae</taxon>
        <taxon>Desulfacinum</taxon>
    </lineage>
</organism>
<reference evidence="3" key="1">
    <citation type="submission" date="2016-11" db="EMBL/GenBank/DDBJ databases">
        <authorList>
            <person name="Varghese N."/>
            <person name="Submissions S."/>
        </authorList>
    </citation>
    <scope>NUCLEOTIDE SEQUENCE [LARGE SCALE GENOMIC DNA]</scope>
    <source>
        <strain evidence="3">DSM 9756</strain>
    </source>
</reference>
<dbReference type="RefSeq" id="WP_073039754.1">
    <property type="nucleotide sequence ID" value="NZ_FQVB01000023.1"/>
</dbReference>
<dbReference type="AlphaFoldDB" id="A0A1M5DBK4"/>
<accession>A0A1M5DBK4</accession>
<dbReference type="OrthoDB" id="5521275at2"/>
<evidence type="ECO:0000313" key="3">
    <source>
        <dbReference type="Proteomes" id="UP000184076"/>
    </source>
</evidence>
<sequence>MVISDYHVQGVLRTYTRQLQKSRLASSVGGADRSGKPPEERVSISEEARRRLIRDRVTSQVLEQGLTDEAPPMEKA</sequence>
<gene>
    <name evidence="2" type="ORF">SAMN02745206_02385</name>
</gene>
<protein>
    <submittedName>
        <fullName evidence="2">Uncharacterized protein</fullName>
    </submittedName>
</protein>
<evidence type="ECO:0000256" key="1">
    <source>
        <dbReference type="SAM" id="MobiDB-lite"/>
    </source>
</evidence>
<dbReference type="InterPro" id="IPR049840">
    <property type="entry name" value="DVU0524-like"/>
</dbReference>
<evidence type="ECO:0000313" key="2">
    <source>
        <dbReference type="EMBL" id="SHF64311.1"/>
    </source>
</evidence>
<feature type="region of interest" description="Disordered" evidence="1">
    <location>
        <begin position="22"/>
        <end position="47"/>
    </location>
</feature>
<keyword evidence="3" id="KW-1185">Reference proteome</keyword>
<feature type="compositionally biased region" description="Basic and acidic residues" evidence="1">
    <location>
        <begin position="33"/>
        <end position="47"/>
    </location>
</feature>
<dbReference type="EMBL" id="FQVB01000023">
    <property type="protein sequence ID" value="SHF64311.1"/>
    <property type="molecule type" value="Genomic_DNA"/>
</dbReference>
<name>A0A1M5DBK4_9BACT</name>
<dbReference type="NCBIfam" id="NF041863">
    <property type="entry name" value="DVU0524_fam"/>
    <property type="match status" value="1"/>
</dbReference>
<dbReference type="STRING" id="1121391.SAMN02745206_02385"/>
<proteinExistence type="predicted"/>
<dbReference type="Proteomes" id="UP000184076">
    <property type="component" value="Unassembled WGS sequence"/>
</dbReference>